<organism evidence="1 2">
    <name type="scientific">Gillisia hiemivivida</name>
    <dbReference type="NCBI Taxonomy" id="291190"/>
    <lineage>
        <taxon>Bacteria</taxon>
        <taxon>Pseudomonadati</taxon>
        <taxon>Bacteroidota</taxon>
        <taxon>Flavobacteriia</taxon>
        <taxon>Flavobacteriales</taxon>
        <taxon>Flavobacteriaceae</taxon>
        <taxon>Gillisia</taxon>
    </lineage>
</organism>
<comment type="caution">
    <text evidence="1">The sequence shown here is derived from an EMBL/GenBank/DDBJ whole genome shotgun (WGS) entry which is preliminary data.</text>
</comment>
<protein>
    <submittedName>
        <fullName evidence="1">Uncharacterized protein</fullName>
    </submittedName>
</protein>
<keyword evidence="2" id="KW-1185">Reference proteome</keyword>
<reference evidence="1 2" key="1">
    <citation type="submission" date="2019-08" db="EMBL/GenBank/DDBJ databases">
        <title>Genome sequence of Gillisia hiemivivida IC154 (type strain).</title>
        <authorList>
            <person name="Bowman J.P."/>
        </authorList>
    </citation>
    <scope>NUCLEOTIDE SEQUENCE [LARGE SCALE GENOMIC DNA]</scope>
    <source>
        <strain evidence="1 2">IC154</strain>
    </source>
</reference>
<name>A0A5C6ZRU8_9FLAO</name>
<sequence>MKLILLLLFPILMAETCSQNNEQNNEISFIYETMTRGSRANYTLTQEDIKVVRNMGGETKASEKMTSKDWDNLIEKMKEIDVPNISKLKPPSDKRTFDGAAHAVLTIKKGDQVYRSNSFDHGNPPSELKSLVKAILRLGETVE</sequence>
<dbReference type="EMBL" id="VORY01000010">
    <property type="protein sequence ID" value="TXD93549.1"/>
    <property type="molecule type" value="Genomic_DNA"/>
</dbReference>
<dbReference type="RefSeq" id="WP_146932615.1">
    <property type="nucleotide sequence ID" value="NZ_CBCSHZ010000013.1"/>
</dbReference>
<dbReference type="AlphaFoldDB" id="A0A5C6ZRU8"/>
<evidence type="ECO:0000313" key="2">
    <source>
        <dbReference type="Proteomes" id="UP000321367"/>
    </source>
</evidence>
<accession>A0A5C6ZRU8</accession>
<gene>
    <name evidence="1" type="ORF">ES724_10065</name>
</gene>
<dbReference type="OrthoDB" id="1446480at2"/>
<proteinExistence type="predicted"/>
<evidence type="ECO:0000313" key="1">
    <source>
        <dbReference type="EMBL" id="TXD93549.1"/>
    </source>
</evidence>
<dbReference type="Proteomes" id="UP000321367">
    <property type="component" value="Unassembled WGS sequence"/>
</dbReference>